<reference evidence="1" key="1">
    <citation type="submission" date="2024-03" db="EMBL/GenBank/DDBJ databases">
        <authorList>
            <consortium name="ELIXIR-Norway"/>
            <consortium name="Elixir Norway"/>
        </authorList>
    </citation>
    <scope>NUCLEOTIDE SEQUENCE</scope>
</reference>
<gene>
    <name evidence="1" type="ORF">CSSPJE1EN2_LOCUS23624</name>
</gene>
<accession>A0ABP1C0H8</accession>
<organism evidence="1 2">
    <name type="scientific">Sphagnum jensenii</name>
    <dbReference type="NCBI Taxonomy" id="128206"/>
    <lineage>
        <taxon>Eukaryota</taxon>
        <taxon>Viridiplantae</taxon>
        <taxon>Streptophyta</taxon>
        <taxon>Embryophyta</taxon>
        <taxon>Bryophyta</taxon>
        <taxon>Sphagnophytina</taxon>
        <taxon>Sphagnopsida</taxon>
        <taxon>Sphagnales</taxon>
        <taxon>Sphagnaceae</taxon>
        <taxon>Sphagnum</taxon>
    </lineage>
</organism>
<name>A0ABP1C0H8_9BRYO</name>
<evidence type="ECO:0000313" key="1">
    <source>
        <dbReference type="EMBL" id="CAK9882268.1"/>
    </source>
</evidence>
<dbReference type="Proteomes" id="UP001497522">
    <property type="component" value="Chromosome 9"/>
</dbReference>
<keyword evidence="2" id="KW-1185">Reference proteome</keyword>
<sequence>MWVEEEEEGGAAYVRLRIIPREWIGKENVKEVLLKLKATKWYKSVKGLWSKPLGDGIVFIVMVKDVHYTIIAAFHCMNVGLGYGNLVGNDESNDHELAWSIGTPCLFPKNMDIHMTNML</sequence>
<proteinExistence type="predicted"/>
<evidence type="ECO:0000313" key="2">
    <source>
        <dbReference type="Proteomes" id="UP001497522"/>
    </source>
</evidence>
<protein>
    <submittedName>
        <fullName evidence="1">Uncharacterized protein</fullName>
    </submittedName>
</protein>
<dbReference type="EMBL" id="OZ023710">
    <property type="protein sequence ID" value="CAK9882268.1"/>
    <property type="molecule type" value="Genomic_DNA"/>
</dbReference>